<organism evidence="3 4">
    <name type="scientific">Sphingobium boeckii</name>
    <dbReference type="NCBI Taxonomy" id="1082345"/>
    <lineage>
        <taxon>Bacteria</taxon>
        <taxon>Pseudomonadati</taxon>
        <taxon>Pseudomonadota</taxon>
        <taxon>Alphaproteobacteria</taxon>
        <taxon>Sphingomonadales</taxon>
        <taxon>Sphingomonadaceae</taxon>
        <taxon>Sphingobium</taxon>
    </lineage>
</organism>
<dbReference type="InterPro" id="IPR029058">
    <property type="entry name" value="AB_hydrolase_fold"/>
</dbReference>
<evidence type="ECO:0000313" key="3">
    <source>
        <dbReference type="EMBL" id="MBB5684869.1"/>
    </source>
</evidence>
<dbReference type="Pfam" id="PF00561">
    <property type="entry name" value="Abhydrolase_1"/>
    <property type="match status" value="1"/>
</dbReference>
<evidence type="ECO:0000259" key="2">
    <source>
        <dbReference type="Pfam" id="PF00561"/>
    </source>
</evidence>
<dbReference type="SUPFAM" id="SSF53474">
    <property type="entry name" value="alpha/beta-Hydrolases"/>
    <property type="match status" value="1"/>
</dbReference>
<reference evidence="3 4" key="1">
    <citation type="submission" date="2020-08" db="EMBL/GenBank/DDBJ databases">
        <title>Genomic Encyclopedia of Type Strains, Phase IV (KMG-IV): sequencing the most valuable type-strain genomes for metagenomic binning, comparative biology and taxonomic classification.</title>
        <authorList>
            <person name="Goeker M."/>
        </authorList>
    </citation>
    <scope>NUCLEOTIDE SEQUENCE [LARGE SCALE GENOMIC DNA]</scope>
    <source>
        <strain evidence="3 4">DSM 25079</strain>
    </source>
</reference>
<dbReference type="PRINTS" id="PR00412">
    <property type="entry name" value="EPOXHYDRLASE"/>
</dbReference>
<dbReference type="PANTHER" id="PTHR43329">
    <property type="entry name" value="EPOXIDE HYDROLASE"/>
    <property type="match status" value="1"/>
</dbReference>
<dbReference type="InterPro" id="IPR000639">
    <property type="entry name" value="Epox_hydrolase-like"/>
</dbReference>
<dbReference type="GO" id="GO:0016787">
    <property type="term" value="F:hydrolase activity"/>
    <property type="evidence" value="ECO:0007669"/>
    <property type="project" value="UniProtKB-KW"/>
</dbReference>
<comment type="caution">
    <text evidence="3">The sequence shown here is derived from an EMBL/GenBank/DDBJ whole genome shotgun (WGS) entry which is preliminary data.</text>
</comment>
<accession>A0A7W9AFW1</accession>
<gene>
    <name evidence="3" type="ORF">FHS49_000860</name>
</gene>
<dbReference type="EMBL" id="JACIJC010000001">
    <property type="protein sequence ID" value="MBB5684869.1"/>
    <property type="molecule type" value="Genomic_DNA"/>
</dbReference>
<dbReference type="Gene3D" id="3.40.50.1820">
    <property type="entry name" value="alpha/beta hydrolase"/>
    <property type="match status" value="1"/>
</dbReference>
<evidence type="ECO:0000313" key="4">
    <source>
        <dbReference type="Proteomes" id="UP000549617"/>
    </source>
</evidence>
<dbReference type="AlphaFoldDB" id="A0A7W9AFW1"/>
<dbReference type="Proteomes" id="UP000549617">
    <property type="component" value="Unassembled WGS sequence"/>
</dbReference>
<proteinExistence type="predicted"/>
<keyword evidence="4" id="KW-1185">Reference proteome</keyword>
<protein>
    <submittedName>
        <fullName evidence="3">Pimeloyl-ACP methyl ester carboxylesterase</fullName>
    </submittedName>
</protein>
<sequence>MNRRELVVGGAMAALLSGRAMAQTGELRAAVRQLPGFRNGVVDRPRHRTAYIETGPAAGPLMIFVHGHPELASTWRWQMAHFAAHGWRCVAPYMRGYGDSSVHPTAAAYTIREISTDMAELHDALGGRSAVWVGHDWGAPIVWAMASNHPERCRAIVNLSVPYLARGFALPHLVALVDRTLYPIDGYPVGQWDYWLYYRESFALAQRDFEADPAATIATLYRSGDPKAVAAPAFTATLRDKGGWFGPSHRAPQLQRDPRLLSQEDFDQYVDAFRRTGFRAANAWYLNDADNIAFAGEARDMGHLRLPVLFLHGEYDAVCETLKSRLADPMRQDCANLSEASIASGHFPMLEQRDAVNRAIETWMQAKAIAA</sequence>
<keyword evidence="1" id="KW-0378">Hydrolase</keyword>
<evidence type="ECO:0000256" key="1">
    <source>
        <dbReference type="ARBA" id="ARBA00022801"/>
    </source>
</evidence>
<dbReference type="RefSeq" id="WP_221240360.1">
    <property type="nucleotide sequence ID" value="NZ_JACIJC010000001.1"/>
</dbReference>
<dbReference type="InterPro" id="IPR000073">
    <property type="entry name" value="AB_hydrolase_1"/>
</dbReference>
<name>A0A7W9AFW1_9SPHN</name>
<feature type="domain" description="AB hydrolase-1" evidence="2">
    <location>
        <begin position="60"/>
        <end position="351"/>
    </location>
</feature>